<protein>
    <recommendedName>
        <fullName evidence="7">Gamma-glutamyl phosphate reductase</fullName>
        <shortName evidence="7">GPR</shortName>
        <ecNumber evidence="7">1.2.1.41</ecNumber>
    </recommendedName>
    <alternativeName>
        <fullName evidence="7">Glutamate-5-semialdehyde dehydrogenase</fullName>
    </alternativeName>
    <alternativeName>
        <fullName evidence="7">Glutamyl-gamma-semialdehyde dehydrogenase</fullName>
        <shortName evidence="7">GSA dehydrogenase</shortName>
    </alternativeName>
</protein>
<dbReference type="EMBL" id="JACOQK010000001">
    <property type="protein sequence ID" value="MBC5787454.1"/>
    <property type="molecule type" value="Genomic_DNA"/>
</dbReference>
<evidence type="ECO:0000256" key="1">
    <source>
        <dbReference type="ARBA" id="ARBA00004985"/>
    </source>
</evidence>
<dbReference type="InterPro" id="IPR000965">
    <property type="entry name" value="GPR_dom"/>
</dbReference>
<dbReference type="InterPro" id="IPR016161">
    <property type="entry name" value="Ald_DH/histidinol_DH"/>
</dbReference>
<dbReference type="Pfam" id="PF00171">
    <property type="entry name" value="Aldedh"/>
    <property type="match status" value="1"/>
</dbReference>
<dbReference type="PIRSF" id="PIRSF000151">
    <property type="entry name" value="GPR"/>
    <property type="match status" value="1"/>
</dbReference>
<dbReference type="SUPFAM" id="SSF53720">
    <property type="entry name" value="ALDH-like"/>
    <property type="match status" value="1"/>
</dbReference>
<evidence type="ECO:0000256" key="6">
    <source>
        <dbReference type="ARBA" id="ARBA00049024"/>
    </source>
</evidence>
<dbReference type="PANTHER" id="PTHR11063:SF8">
    <property type="entry name" value="DELTA-1-PYRROLINE-5-CARBOXYLATE SYNTHASE"/>
    <property type="match status" value="1"/>
</dbReference>
<dbReference type="GO" id="GO:0004350">
    <property type="term" value="F:glutamate-5-semialdehyde dehydrogenase activity"/>
    <property type="evidence" value="ECO:0007669"/>
    <property type="project" value="UniProtKB-EC"/>
</dbReference>
<evidence type="ECO:0000313" key="10">
    <source>
        <dbReference type="Proteomes" id="UP000649151"/>
    </source>
</evidence>
<name>A0ABR7IQZ6_9CLOT</name>
<gene>
    <name evidence="7" type="primary">proA</name>
    <name evidence="9" type="ORF">H8Z77_05365</name>
</gene>
<keyword evidence="10" id="KW-1185">Reference proteome</keyword>
<proteinExistence type="inferred from homology"/>
<keyword evidence="3 7" id="KW-0641">Proline biosynthesis</keyword>
<dbReference type="PROSITE" id="PS01223">
    <property type="entry name" value="PROA"/>
    <property type="match status" value="1"/>
</dbReference>
<comment type="catalytic activity">
    <reaction evidence="6 7">
        <text>L-glutamate 5-semialdehyde + phosphate + NADP(+) = L-glutamyl 5-phosphate + NADPH + H(+)</text>
        <dbReference type="Rhea" id="RHEA:19541"/>
        <dbReference type="ChEBI" id="CHEBI:15378"/>
        <dbReference type="ChEBI" id="CHEBI:43474"/>
        <dbReference type="ChEBI" id="CHEBI:57783"/>
        <dbReference type="ChEBI" id="CHEBI:58066"/>
        <dbReference type="ChEBI" id="CHEBI:58274"/>
        <dbReference type="ChEBI" id="CHEBI:58349"/>
        <dbReference type="EC" id="1.2.1.41"/>
    </reaction>
</comment>
<keyword evidence="2 7" id="KW-0028">Amino-acid biosynthesis</keyword>
<dbReference type="EC" id="1.2.1.41" evidence="7"/>
<organism evidence="9 10">
    <name type="scientific">Clostridium facile</name>
    <dbReference type="NCBI Taxonomy" id="2763035"/>
    <lineage>
        <taxon>Bacteria</taxon>
        <taxon>Bacillati</taxon>
        <taxon>Bacillota</taxon>
        <taxon>Clostridia</taxon>
        <taxon>Eubacteriales</taxon>
        <taxon>Clostridiaceae</taxon>
        <taxon>Clostridium</taxon>
    </lineage>
</organism>
<dbReference type="HAMAP" id="MF_00412">
    <property type="entry name" value="ProA"/>
    <property type="match status" value="1"/>
</dbReference>
<keyword evidence="5 7" id="KW-0560">Oxidoreductase</keyword>
<dbReference type="PANTHER" id="PTHR11063">
    <property type="entry name" value="GLUTAMATE SEMIALDEHYDE DEHYDROGENASE"/>
    <property type="match status" value="1"/>
</dbReference>
<comment type="pathway">
    <text evidence="1 7">Amino-acid biosynthesis; L-proline biosynthesis; L-glutamate 5-semialdehyde from L-glutamate: step 2/2.</text>
</comment>
<dbReference type="RefSeq" id="WP_186996395.1">
    <property type="nucleotide sequence ID" value="NZ_JACOQK010000001.1"/>
</dbReference>
<reference evidence="9 10" key="1">
    <citation type="submission" date="2020-08" db="EMBL/GenBank/DDBJ databases">
        <title>Genome public.</title>
        <authorList>
            <person name="Liu C."/>
            <person name="Sun Q."/>
        </authorList>
    </citation>
    <scope>NUCLEOTIDE SEQUENCE [LARGE SCALE GENOMIC DNA]</scope>
    <source>
        <strain evidence="9 10">NSJ-27</strain>
    </source>
</reference>
<dbReference type="Proteomes" id="UP000649151">
    <property type="component" value="Unassembled WGS sequence"/>
</dbReference>
<comment type="caution">
    <text evidence="9">The sequence shown here is derived from an EMBL/GenBank/DDBJ whole genome shotgun (WGS) entry which is preliminary data.</text>
</comment>
<dbReference type="InterPro" id="IPR015590">
    <property type="entry name" value="Aldehyde_DH_dom"/>
</dbReference>
<evidence type="ECO:0000256" key="2">
    <source>
        <dbReference type="ARBA" id="ARBA00022605"/>
    </source>
</evidence>
<dbReference type="InterPro" id="IPR016162">
    <property type="entry name" value="Ald_DH_N"/>
</dbReference>
<comment type="subcellular location">
    <subcellularLocation>
        <location evidence="7">Cytoplasm</location>
    </subcellularLocation>
</comment>
<keyword evidence="4 7" id="KW-0521">NADP</keyword>
<keyword evidence="7" id="KW-0963">Cytoplasm</keyword>
<evidence type="ECO:0000259" key="8">
    <source>
        <dbReference type="Pfam" id="PF00171"/>
    </source>
</evidence>
<evidence type="ECO:0000256" key="3">
    <source>
        <dbReference type="ARBA" id="ARBA00022650"/>
    </source>
</evidence>
<comment type="similarity">
    <text evidence="7">Belongs to the gamma-glutamyl phosphate reductase family.</text>
</comment>
<evidence type="ECO:0000256" key="4">
    <source>
        <dbReference type="ARBA" id="ARBA00022857"/>
    </source>
</evidence>
<dbReference type="CDD" id="cd07079">
    <property type="entry name" value="ALDH_F18-19_ProA-GPR"/>
    <property type="match status" value="1"/>
</dbReference>
<dbReference type="InterPro" id="IPR016163">
    <property type="entry name" value="Ald_DH_C"/>
</dbReference>
<evidence type="ECO:0000256" key="5">
    <source>
        <dbReference type="ARBA" id="ARBA00023002"/>
    </source>
</evidence>
<dbReference type="NCBIfam" id="TIGR00407">
    <property type="entry name" value="proA"/>
    <property type="match status" value="1"/>
</dbReference>
<evidence type="ECO:0000256" key="7">
    <source>
        <dbReference type="HAMAP-Rule" id="MF_00412"/>
    </source>
</evidence>
<feature type="domain" description="Aldehyde dehydrogenase" evidence="8">
    <location>
        <begin position="44"/>
        <end position="281"/>
    </location>
</feature>
<comment type="function">
    <text evidence="7">Catalyzes the NADPH-dependent reduction of L-glutamate 5-phosphate into L-glutamate 5-semialdehyde and phosphate. The product spontaneously undergoes cyclization to form 1-pyrroline-5-carboxylate.</text>
</comment>
<dbReference type="InterPro" id="IPR012134">
    <property type="entry name" value="Glu-5-SA_DH"/>
</dbReference>
<dbReference type="Gene3D" id="3.40.309.10">
    <property type="entry name" value="Aldehyde Dehydrogenase, Chain A, domain 2"/>
    <property type="match status" value="1"/>
</dbReference>
<evidence type="ECO:0000313" key="9">
    <source>
        <dbReference type="EMBL" id="MBC5787454.1"/>
    </source>
</evidence>
<sequence>MVMVEQLGKNAKAVSSIINTASTQKKNEALQLIAEKLDQSVVLIMEKNQQDIETARSMGIPETMIDRLLLNEARIHSMANAVRELIQLEDPTGVVETGFTRPNGLKMTKVRVPMGVIGIIFESRPNVSVDAATLCLKAGNAVILRGGKEAIQSNTVLVDLMREAVEQAGFPKDIIQLVTDTSRESSTQLMKLNGYLDVLIPRGGSGLIQAVVQNATVPVIETGTGNCHIYVDQDADLEMAAEIVYNAKTSRPSVCNAAESLLVHKEIAEKFLPMVKQKLDEKSVQLFGCPETIRILGESVFPATEEDYATEYLDYKMSVRVVQDIDQAISHIQTYSTGHSEAIITNSLPASEKFTAQVDSAAVYVNASTRFTDGGEFGFGAEIGISTQKLHARGPMGLPELTTIKYIIHGTGQVR</sequence>
<dbReference type="Gene3D" id="3.40.605.10">
    <property type="entry name" value="Aldehyde Dehydrogenase, Chain A, domain 1"/>
    <property type="match status" value="1"/>
</dbReference>
<accession>A0ABR7IQZ6</accession>
<dbReference type="NCBIfam" id="NF001221">
    <property type="entry name" value="PRK00197.1"/>
    <property type="match status" value="1"/>
</dbReference>
<dbReference type="InterPro" id="IPR020593">
    <property type="entry name" value="G-glutamylP_reductase_CS"/>
</dbReference>